<comment type="caution">
    <text evidence="1">The sequence shown here is derived from an EMBL/GenBank/DDBJ whole genome shotgun (WGS) entry which is preliminary data.</text>
</comment>
<dbReference type="Proteomes" id="UP000436006">
    <property type="component" value="Unassembled WGS sequence"/>
</dbReference>
<protein>
    <submittedName>
        <fullName evidence="1">Tetratricopeptide repeat protein</fullName>
    </submittedName>
</protein>
<evidence type="ECO:0000313" key="2">
    <source>
        <dbReference type="Proteomes" id="UP000436006"/>
    </source>
</evidence>
<organism evidence="1 2">
    <name type="scientific">Spirosoma arboris</name>
    <dbReference type="NCBI Taxonomy" id="2682092"/>
    <lineage>
        <taxon>Bacteria</taxon>
        <taxon>Pseudomonadati</taxon>
        <taxon>Bacteroidota</taxon>
        <taxon>Cytophagia</taxon>
        <taxon>Cytophagales</taxon>
        <taxon>Cytophagaceae</taxon>
        <taxon>Spirosoma</taxon>
    </lineage>
</organism>
<dbReference type="RefSeq" id="WP_157584298.1">
    <property type="nucleotide sequence ID" value="NZ_WPIN01000003.1"/>
</dbReference>
<dbReference type="InterPro" id="IPR011990">
    <property type="entry name" value="TPR-like_helical_dom_sf"/>
</dbReference>
<name>A0A7K1S8R5_9BACT</name>
<gene>
    <name evidence="1" type="ORF">GO755_08340</name>
</gene>
<dbReference type="SUPFAM" id="SSF48452">
    <property type="entry name" value="TPR-like"/>
    <property type="match status" value="1"/>
</dbReference>
<keyword evidence="2" id="KW-1185">Reference proteome</keyword>
<reference evidence="1 2" key="1">
    <citation type="submission" date="2019-12" db="EMBL/GenBank/DDBJ databases">
        <title>Spirosoma sp. HMF4905 genome sequencing and assembly.</title>
        <authorList>
            <person name="Kang H."/>
            <person name="Cha I."/>
            <person name="Kim H."/>
            <person name="Joh K."/>
        </authorList>
    </citation>
    <scope>NUCLEOTIDE SEQUENCE [LARGE SCALE GENOMIC DNA]</scope>
    <source>
        <strain evidence="1 2">HMF4905</strain>
    </source>
</reference>
<dbReference type="EMBL" id="WPIN01000003">
    <property type="protein sequence ID" value="MVM30038.1"/>
    <property type="molecule type" value="Genomic_DNA"/>
</dbReference>
<evidence type="ECO:0000313" key="1">
    <source>
        <dbReference type="EMBL" id="MVM30038.1"/>
    </source>
</evidence>
<proteinExistence type="predicted"/>
<dbReference type="AlphaFoldDB" id="A0A7K1S8R5"/>
<accession>A0A7K1S8R5</accession>
<sequence>MKRLLTLLFFFNCWGITGFAQKAQSLHQAIRYIKLANTLREVDKSDAAINLLQRALPATKTTSLYWEAVTNELLGLSYHDLHDTSAALSYLQRAGAQYLKLKYVASAWGVNEIVRNLSNKNLYAGIQIGSSSIKLAILKTKYETDFYEKDIKSIADIANPSITLFADVSGGLRAEQDALRACLDSIQRYNIPNERVFIVLSNDVREELARNPDSRRKVYDQLSRALPNSNLKIDTTLTANREAELFTTGAIPRKVWSTTSALDLGKSSTVGGYFDVGPSPGSKAFHGINLPFGTNSLVDKIDAKRSLNMDAYKREAQRVIKALSDSIFTNRFNTSNRGLQQRNTVGVGGDIVWALVTYLHPERAGFTAVPVTMDDVERFKRLALTDYRELTKPNLNTVTDPAVRNKVEKDITALQSHLNEKQLIAGALWLEAIMKAYSTAATPKRFVFVRNADIGWVTGKFLETINYEYESTIAKGALYTR</sequence>